<accession>A0A222FFK7</accession>
<organism evidence="3 4">
    <name type="scientific">Bacterioplanes sanyensis</name>
    <dbReference type="NCBI Taxonomy" id="1249553"/>
    <lineage>
        <taxon>Bacteria</taxon>
        <taxon>Pseudomonadati</taxon>
        <taxon>Pseudomonadota</taxon>
        <taxon>Gammaproteobacteria</taxon>
        <taxon>Oceanospirillales</taxon>
        <taxon>Oceanospirillaceae</taxon>
        <taxon>Bacterioplanes</taxon>
    </lineage>
</organism>
<gene>
    <name evidence="3" type="ORF">CHH28_02165</name>
</gene>
<feature type="transmembrane region" description="Helical" evidence="1">
    <location>
        <begin position="41"/>
        <end position="61"/>
    </location>
</feature>
<keyword evidence="4" id="KW-1185">Reference proteome</keyword>
<keyword evidence="1" id="KW-0472">Membrane</keyword>
<feature type="transmembrane region" description="Helical" evidence="1">
    <location>
        <begin position="120"/>
        <end position="142"/>
    </location>
</feature>
<evidence type="ECO:0000256" key="1">
    <source>
        <dbReference type="SAM" id="Phobius"/>
    </source>
</evidence>
<dbReference type="RefSeq" id="WP_094058768.1">
    <property type="nucleotide sequence ID" value="NZ_CP022530.1"/>
</dbReference>
<evidence type="ECO:0000313" key="4">
    <source>
        <dbReference type="Proteomes" id="UP000202440"/>
    </source>
</evidence>
<feature type="transmembrane region" description="Helical" evidence="1">
    <location>
        <begin position="215"/>
        <end position="234"/>
    </location>
</feature>
<keyword evidence="1" id="KW-1133">Transmembrane helix</keyword>
<sequence length="349" mass="39386">MNERIEAVDIGRGLAVMVMVCVHVMWMYASVDTQGSTWLGHLLHTLGKGTAAFLLFMGMSLQLARHKSTSEHLIRSVQLIALGYLMNALKFLLPLHAGVLPEAFIQAYGWQAPLSVGQQLYLLSTGDILQLAGLTLALYALLQCVITSALHWCVVGIVIALMTPWLRQWIDAEHYVLKLFAGHDYQVYFPMLPWASFIFFGAALGQWWRQSPQQCVRALPWIGGLSMALGFALYRYDAALHMGNFFHHGPGGTLYLLGITLLALWLIQCSVRWHYPDALMSAWRYCSQRVTSLYVIQWVLVCWGMGIVGFQTQGVAGTLLLIIPAWAATLAVQWLYDQQKERLWRWRTA</sequence>
<feature type="transmembrane region" description="Helical" evidence="1">
    <location>
        <begin position="316"/>
        <end position="336"/>
    </location>
</feature>
<dbReference type="Proteomes" id="UP000202440">
    <property type="component" value="Chromosome"/>
</dbReference>
<dbReference type="AlphaFoldDB" id="A0A222FFK7"/>
<evidence type="ECO:0000259" key="2">
    <source>
        <dbReference type="Pfam" id="PF07786"/>
    </source>
</evidence>
<feature type="transmembrane region" description="Helical" evidence="1">
    <location>
        <begin position="254"/>
        <end position="271"/>
    </location>
</feature>
<feature type="transmembrane region" description="Helical" evidence="1">
    <location>
        <begin position="187"/>
        <end position="208"/>
    </location>
</feature>
<feature type="domain" description="Heparan-alpha-glucosaminide N-acetyltransferase catalytic" evidence="2">
    <location>
        <begin position="4"/>
        <end position="212"/>
    </location>
</feature>
<dbReference type="InterPro" id="IPR012429">
    <property type="entry name" value="HGSNAT_cat"/>
</dbReference>
<reference evidence="3 4" key="1">
    <citation type="submission" date="2017-07" db="EMBL/GenBank/DDBJ databases">
        <title>Annotated genome sequence of Bacterioplanes sanyensis isolated from Red Sea.</title>
        <authorList>
            <person name="Rehman Z.U."/>
        </authorList>
    </citation>
    <scope>NUCLEOTIDE SEQUENCE [LARGE SCALE GENOMIC DNA]</scope>
    <source>
        <strain evidence="3 4">NV9</strain>
    </source>
</reference>
<dbReference type="Pfam" id="PF07786">
    <property type="entry name" value="HGSNAT_cat"/>
    <property type="match status" value="1"/>
</dbReference>
<feature type="transmembrane region" description="Helical" evidence="1">
    <location>
        <begin position="292"/>
        <end position="310"/>
    </location>
</feature>
<proteinExistence type="predicted"/>
<evidence type="ECO:0000313" key="3">
    <source>
        <dbReference type="EMBL" id="ASP37550.1"/>
    </source>
</evidence>
<feature type="transmembrane region" description="Helical" evidence="1">
    <location>
        <begin position="149"/>
        <end position="167"/>
    </location>
</feature>
<name>A0A222FFK7_9GAMM</name>
<protein>
    <recommendedName>
        <fullName evidence="2">Heparan-alpha-glucosaminide N-acetyltransferase catalytic domain-containing protein</fullName>
    </recommendedName>
</protein>
<keyword evidence="1" id="KW-0812">Transmembrane</keyword>
<feature type="transmembrane region" description="Helical" evidence="1">
    <location>
        <begin position="12"/>
        <end position="29"/>
    </location>
</feature>
<dbReference type="OrthoDB" id="2521581at2"/>
<dbReference type="KEGG" id="bsan:CHH28_02165"/>
<dbReference type="EMBL" id="CP022530">
    <property type="protein sequence ID" value="ASP37550.1"/>
    <property type="molecule type" value="Genomic_DNA"/>
</dbReference>